<feature type="repeat" description="PPR" evidence="3">
    <location>
        <begin position="367"/>
        <end position="402"/>
    </location>
</feature>
<feature type="repeat" description="PPR" evidence="3">
    <location>
        <begin position="192"/>
        <end position="226"/>
    </location>
</feature>
<evidence type="ECO:0000313" key="7">
    <source>
        <dbReference type="Proteomes" id="UP000002051"/>
    </source>
</evidence>
<organism evidence="4 7">
    <name type="scientific">Medicago truncatula</name>
    <name type="common">Barrel medic</name>
    <name type="synonym">Medicago tribuloides</name>
    <dbReference type="NCBI Taxonomy" id="3880"/>
    <lineage>
        <taxon>Eukaryota</taxon>
        <taxon>Viridiplantae</taxon>
        <taxon>Streptophyta</taxon>
        <taxon>Embryophyta</taxon>
        <taxon>Tracheophyta</taxon>
        <taxon>Spermatophyta</taxon>
        <taxon>Magnoliopsida</taxon>
        <taxon>eudicotyledons</taxon>
        <taxon>Gunneridae</taxon>
        <taxon>Pentapetalae</taxon>
        <taxon>rosids</taxon>
        <taxon>fabids</taxon>
        <taxon>Fabales</taxon>
        <taxon>Fabaceae</taxon>
        <taxon>Papilionoideae</taxon>
        <taxon>50 kb inversion clade</taxon>
        <taxon>NPAAA clade</taxon>
        <taxon>Hologalegina</taxon>
        <taxon>IRL clade</taxon>
        <taxon>Trifolieae</taxon>
        <taxon>Medicago</taxon>
    </lineage>
</organism>
<dbReference type="InterPro" id="IPR011990">
    <property type="entry name" value="TPR-like_helical_dom_sf"/>
</dbReference>
<reference evidence="5" key="4">
    <citation type="journal article" date="2018" name="Nat. Plants">
        <title>Whole-genome landscape of Medicago truncatula symbiotic genes.</title>
        <authorList>
            <person name="Pecrix Y."/>
            <person name="Gamas P."/>
            <person name="Carrere S."/>
        </authorList>
    </citation>
    <scope>NUCLEOTIDE SEQUENCE</scope>
    <source>
        <tissue evidence="5">Leaves</tissue>
    </source>
</reference>
<comment type="similarity">
    <text evidence="1">Belongs to the PPR family. P subfamily.</text>
</comment>
<evidence type="ECO:0000256" key="1">
    <source>
        <dbReference type="ARBA" id="ARBA00007626"/>
    </source>
</evidence>
<evidence type="ECO:0000256" key="2">
    <source>
        <dbReference type="ARBA" id="ARBA00022737"/>
    </source>
</evidence>
<dbReference type="Gramene" id="rna33923">
    <property type="protein sequence ID" value="RHN49716.1"/>
    <property type="gene ID" value="gene33923"/>
</dbReference>
<gene>
    <name evidence="6" type="primary">11430173</name>
    <name evidence="4" type="ordered locus">MTR_6g005000</name>
    <name evidence="5" type="ORF">MtrunA17_Chr6g0449581</name>
</gene>
<sequence length="645" mass="73348">MQAHCRRAWSPAMKGFTFPRISNSIYSLSDSIFTKYSSFSSSSSSLILHDSDSNPISSPFYNLLPPTHNPNNIVNLISTALKQKSFHLSHFQTQFKTILPHLGAHEISRVLIRTQSDASSALTFFNWVKNDLRFTLSLQNYCLIVHILGWNQIFDQAMKLLCELIQLNNVNVVSYDDVYKCLIDCTEDCNWNPVIFDMLIKAYVKLGMVEKGLETFWKNVEGSFVPNVVACNCLLNGLSKINYIGECWEVYEEMGRLGIHRNGYTFNIMTHVLCREGDSDKVNGFLEKMEEEGFEPDLVTYNILINGYCKKRRLEDAFYLYKIMGIRGVVPNLISYSALMNGLCKEGKIKEAHQLFNQMVQRGIDPDVVSYNTLISGYCKEGGKMQMCRSLLHEMIGIGIRPDNVTCRIVFQGYTREGKLLSALNMVAELQRFGIKIPENLYDYLLVALCKEGRPFAARSFLIRISQDGDYVPEMSTYIKLAESLCSFNNVEEALILKSEMAKKSMKLNLTTYKAIISCLCRVKRTSEAENLLEEMVSLGILPDLEIKRALINGYCEENDVDKAVSLLKFFAKEFQVYDTESYNAIVKVFCEVGNVAELMELQDKLVKIGYVPNSLTCKYVIRGLQKGMELDDDDDISDGDMLEV</sequence>
<accession>A0A0C3VSL1</accession>
<evidence type="ECO:0000313" key="6">
    <source>
        <dbReference type="EnsemblPlants" id="AES74359"/>
    </source>
</evidence>
<reference evidence="6" key="3">
    <citation type="submission" date="2015-04" db="UniProtKB">
        <authorList>
            <consortium name="EnsemblPlants"/>
        </authorList>
    </citation>
    <scope>IDENTIFICATION</scope>
    <source>
        <strain evidence="6">cv. Jemalong A17</strain>
    </source>
</reference>
<dbReference type="Gene3D" id="1.25.40.10">
    <property type="entry name" value="Tetratricopeptide repeat domain"/>
    <property type="match status" value="4"/>
</dbReference>
<keyword evidence="7" id="KW-1185">Reference proteome</keyword>
<dbReference type="InterPro" id="IPR050872">
    <property type="entry name" value="PPR_P_subfamily"/>
</dbReference>
<dbReference type="AlphaFoldDB" id="G7KPZ4"/>
<proteinExistence type="inferred from homology"/>
<dbReference type="PaxDb" id="3880-AES74359"/>
<dbReference type="EnsemblPlants" id="AES74359">
    <property type="protein sequence ID" value="AES74359"/>
    <property type="gene ID" value="MTR_6g005000"/>
</dbReference>
<keyword evidence="2" id="KW-0677">Repeat</keyword>
<feature type="repeat" description="PPR" evidence="3">
    <location>
        <begin position="262"/>
        <end position="296"/>
    </location>
</feature>
<dbReference type="Pfam" id="PF12854">
    <property type="entry name" value="PPR_1"/>
    <property type="match status" value="2"/>
</dbReference>
<feature type="repeat" description="PPR" evidence="3">
    <location>
        <begin position="227"/>
        <end position="261"/>
    </location>
</feature>
<dbReference type="HOGENOM" id="CLU_002706_49_12_1"/>
<dbReference type="NCBIfam" id="TIGR00756">
    <property type="entry name" value="PPR"/>
    <property type="match status" value="6"/>
</dbReference>
<dbReference type="EMBL" id="CM001222">
    <property type="protein sequence ID" value="AES74359.2"/>
    <property type="molecule type" value="Genomic_DNA"/>
</dbReference>
<accession>G7KPZ4</accession>
<feature type="repeat" description="PPR" evidence="3">
    <location>
        <begin position="579"/>
        <end position="613"/>
    </location>
</feature>
<dbReference type="OrthoDB" id="185373at2759"/>
<reference evidence="4 7" key="1">
    <citation type="journal article" date="2011" name="Nature">
        <title>The Medicago genome provides insight into the evolution of rhizobial symbioses.</title>
        <authorList>
            <person name="Young N.D."/>
            <person name="Debelle F."/>
            <person name="Oldroyd G.E."/>
            <person name="Geurts R."/>
            <person name="Cannon S.B."/>
            <person name="Udvardi M.K."/>
            <person name="Benedito V.A."/>
            <person name="Mayer K.F."/>
            <person name="Gouzy J."/>
            <person name="Schoof H."/>
            <person name="Van de Peer Y."/>
            <person name="Proost S."/>
            <person name="Cook D.R."/>
            <person name="Meyers B.C."/>
            <person name="Spannagl M."/>
            <person name="Cheung F."/>
            <person name="De Mita S."/>
            <person name="Krishnakumar V."/>
            <person name="Gundlach H."/>
            <person name="Zhou S."/>
            <person name="Mudge J."/>
            <person name="Bharti A.K."/>
            <person name="Murray J.D."/>
            <person name="Naoumkina M.A."/>
            <person name="Rosen B."/>
            <person name="Silverstein K.A."/>
            <person name="Tang H."/>
            <person name="Rombauts S."/>
            <person name="Zhao P.X."/>
            <person name="Zhou P."/>
            <person name="Barbe V."/>
            <person name="Bardou P."/>
            <person name="Bechner M."/>
            <person name="Bellec A."/>
            <person name="Berger A."/>
            <person name="Berges H."/>
            <person name="Bidwell S."/>
            <person name="Bisseling T."/>
            <person name="Choisne N."/>
            <person name="Couloux A."/>
            <person name="Denny R."/>
            <person name="Deshpande S."/>
            <person name="Dai X."/>
            <person name="Doyle J.J."/>
            <person name="Dudez A.M."/>
            <person name="Farmer A.D."/>
            <person name="Fouteau S."/>
            <person name="Franken C."/>
            <person name="Gibelin C."/>
            <person name="Gish J."/>
            <person name="Goldstein S."/>
            <person name="Gonzalez A.J."/>
            <person name="Green P.J."/>
            <person name="Hallab A."/>
            <person name="Hartog M."/>
            <person name="Hua A."/>
            <person name="Humphray S.J."/>
            <person name="Jeong D.H."/>
            <person name="Jing Y."/>
            <person name="Jocker A."/>
            <person name="Kenton S.M."/>
            <person name="Kim D.J."/>
            <person name="Klee K."/>
            <person name="Lai H."/>
            <person name="Lang C."/>
            <person name="Lin S."/>
            <person name="Macmil S.L."/>
            <person name="Magdelenat G."/>
            <person name="Matthews L."/>
            <person name="McCorrison J."/>
            <person name="Monaghan E.L."/>
            <person name="Mun J.H."/>
            <person name="Najar F.Z."/>
            <person name="Nicholson C."/>
            <person name="Noirot C."/>
            <person name="O'Bleness M."/>
            <person name="Paule C.R."/>
            <person name="Poulain J."/>
            <person name="Prion F."/>
            <person name="Qin B."/>
            <person name="Qu C."/>
            <person name="Retzel E.F."/>
            <person name="Riddle C."/>
            <person name="Sallet E."/>
            <person name="Samain S."/>
            <person name="Samson N."/>
            <person name="Sanders I."/>
            <person name="Saurat O."/>
            <person name="Scarpelli C."/>
            <person name="Schiex T."/>
            <person name="Segurens B."/>
            <person name="Severin A.J."/>
            <person name="Sherrier D.J."/>
            <person name="Shi R."/>
            <person name="Sims S."/>
            <person name="Singer S.R."/>
            <person name="Sinharoy S."/>
            <person name="Sterck L."/>
            <person name="Viollet A."/>
            <person name="Wang B.B."/>
            <person name="Wang K."/>
            <person name="Wang M."/>
            <person name="Wang X."/>
            <person name="Warfsmann J."/>
            <person name="Weissenbach J."/>
            <person name="White D.D."/>
            <person name="White J.D."/>
            <person name="Wiley G.B."/>
            <person name="Wincker P."/>
            <person name="Xing Y."/>
            <person name="Yang L."/>
            <person name="Yao Z."/>
            <person name="Ying F."/>
            <person name="Zhai J."/>
            <person name="Zhou L."/>
            <person name="Zuber A."/>
            <person name="Denarie J."/>
            <person name="Dixon R.A."/>
            <person name="May G.D."/>
            <person name="Schwartz D.C."/>
            <person name="Rogers J."/>
            <person name="Quetier F."/>
            <person name="Town C.D."/>
            <person name="Roe B.A."/>
        </authorList>
    </citation>
    <scope>NUCLEOTIDE SEQUENCE [LARGE SCALE GENOMIC DNA]</scope>
    <source>
        <strain evidence="4">A17</strain>
        <strain evidence="6 7">cv. Jemalong A17</strain>
    </source>
</reference>
<evidence type="ECO:0000313" key="4">
    <source>
        <dbReference type="EMBL" id="AES74359.2"/>
    </source>
</evidence>
<protein>
    <submittedName>
        <fullName evidence="4">PPR containing plant-like protein</fullName>
    </submittedName>
    <submittedName>
        <fullName evidence="5">Putative tetratricopeptide-like helical domain-containing protein</fullName>
    </submittedName>
</protein>
<dbReference type="Proteomes" id="UP000002051">
    <property type="component" value="Chromosome 6"/>
</dbReference>
<dbReference type="PANTHER" id="PTHR46128">
    <property type="entry name" value="MITOCHONDRIAL GROUP I INTRON SPLICING FACTOR CCM1"/>
    <property type="match status" value="1"/>
</dbReference>
<reference evidence="4 7" key="2">
    <citation type="journal article" date="2014" name="BMC Genomics">
        <title>An improved genome release (version Mt4.0) for the model legume Medicago truncatula.</title>
        <authorList>
            <person name="Tang H."/>
            <person name="Krishnakumar V."/>
            <person name="Bidwell S."/>
            <person name="Rosen B."/>
            <person name="Chan A."/>
            <person name="Zhou S."/>
            <person name="Gentzbittel L."/>
            <person name="Childs K.L."/>
            <person name="Yandell M."/>
            <person name="Gundlach H."/>
            <person name="Mayer K.F."/>
            <person name="Schwartz D.C."/>
            <person name="Town C.D."/>
        </authorList>
    </citation>
    <scope>GENOME REANNOTATION</scope>
    <source>
        <strain evidence="6 7">cv. Jemalong A17</strain>
    </source>
</reference>
<dbReference type="PROSITE" id="PS51375">
    <property type="entry name" value="PPR"/>
    <property type="match status" value="9"/>
</dbReference>
<name>G7KPZ4_MEDTR</name>
<evidence type="ECO:0000256" key="3">
    <source>
        <dbReference type="PROSITE-ProRule" id="PRU00708"/>
    </source>
</evidence>
<feature type="repeat" description="PPR" evidence="3">
    <location>
        <begin position="509"/>
        <end position="543"/>
    </location>
</feature>
<feature type="repeat" description="PPR" evidence="3">
    <location>
        <begin position="297"/>
        <end position="331"/>
    </location>
</feature>
<feature type="repeat" description="PPR" evidence="3">
    <location>
        <begin position="332"/>
        <end position="366"/>
    </location>
</feature>
<dbReference type="KEGG" id="mtr:11430173"/>
<dbReference type="PANTHER" id="PTHR46128:SF82">
    <property type="entry name" value="PENTACOTRIPEPTIDE-REPEAT REGION OF PRORP DOMAIN-CONTAINING PROTEIN"/>
    <property type="match status" value="1"/>
</dbReference>
<dbReference type="InterPro" id="IPR002885">
    <property type="entry name" value="PPR_rpt"/>
</dbReference>
<dbReference type="Pfam" id="PF01535">
    <property type="entry name" value="PPR"/>
    <property type="match status" value="4"/>
</dbReference>
<evidence type="ECO:0000313" key="5">
    <source>
        <dbReference type="EMBL" id="RHN49716.1"/>
    </source>
</evidence>
<feature type="repeat" description="PPR" evidence="3">
    <location>
        <begin position="403"/>
        <end position="437"/>
    </location>
</feature>
<dbReference type="EMBL" id="PSQE01000006">
    <property type="protein sequence ID" value="RHN49716.1"/>
    <property type="molecule type" value="Genomic_DNA"/>
</dbReference>
<dbReference type="eggNOG" id="KOG4197">
    <property type="taxonomic scope" value="Eukaryota"/>
</dbReference>
<dbReference type="Proteomes" id="UP000265566">
    <property type="component" value="Chromosome 6"/>
</dbReference>
<dbReference type="Pfam" id="PF13041">
    <property type="entry name" value="PPR_2"/>
    <property type="match status" value="2"/>
</dbReference>